<dbReference type="SUPFAM" id="SSF53697">
    <property type="entry name" value="SIS domain"/>
    <property type="match status" value="1"/>
</dbReference>
<organism evidence="4 5">
    <name type="scientific">Nakamurella endophytica</name>
    <dbReference type="NCBI Taxonomy" id="1748367"/>
    <lineage>
        <taxon>Bacteria</taxon>
        <taxon>Bacillati</taxon>
        <taxon>Actinomycetota</taxon>
        <taxon>Actinomycetes</taxon>
        <taxon>Nakamurellales</taxon>
        <taxon>Nakamurellaceae</taxon>
        <taxon>Nakamurella</taxon>
    </lineage>
</organism>
<dbReference type="PANTHER" id="PTHR10937:SF0">
    <property type="entry name" value="GLUTAMINE--FRUCTOSE-6-PHOSPHATE TRANSAMINASE (ISOMERIZING)"/>
    <property type="match status" value="1"/>
</dbReference>
<dbReference type="RefSeq" id="WP_229674182.1">
    <property type="nucleotide sequence ID" value="NZ_BMNA01000003.1"/>
</dbReference>
<dbReference type="EMBL" id="BMNA01000003">
    <property type="protein sequence ID" value="GGL97539.1"/>
    <property type="molecule type" value="Genomic_DNA"/>
</dbReference>
<sequence length="353" mass="36649">MTGPQTSRMAENAGPPPEHITFADARALQRTAIEKAVGTLPQRVREQQADGRFTGAGPVFLGIGASLAAACPAVWTLRSRGIHAWRLSAGDFPLPFPLSTHPLVAVSQGGRSAETLAALTSVPVGQRYAVVNADRSPIGDAAAHRLALGHFADSYASTIGFTVTVTGLGMLADAWDGGQVDSRWRELPRLLGDVERAAADLATAAAPLMADARCIDYVAGGASLGAAEAGALLCREVARIPATALSTRQYLHGAIESAAGAKVVLIGDDREADLAQTLAVSGIPVLLLTSRTPEVHANLRSITVPDVPPAMRTVLETVTLQAVAGMLAQTRGVEIEEFVFHSSDTKVTSAGVS</sequence>
<evidence type="ECO:0000256" key="2">
    <source>
        <dbReference type="ARBA" id="ARBA00012916"/>
    </source>
</evidence>
<dbReference type="Gene3D" id="3.40.50.10490">
    <property type="entry name" value="Glucose-6-phosphate isomerase like protein, domain 1"/>
    <property type="match status" value="2"/>
</dbReference>
<dbReference type="GO" id="GO:0004360">
    <property type="term" value="F:glutamine-fructose-6-phosphate transaminase (isomerizing) activity"/>
    <property type="evidence" value="ECO:0007669"/>
    <property type="project" value="UniProtKB-EC"/>
</dbReference>
<comment type="caution">
    <text evidence="4">The sequence shown here is derived from an EMBL/GenBank/DDBJ whole genome shotgun (WGS) entry which is preliminary data.</text>
</comment>
<gene>
    <name evidence="4" type="ORF">GCM10011594_16710</name>
</gene>
<protein>
    <recommendedName>
        <fullName evidence="3">Glutamine--fructose-6-phosphate aminotransferase [isomerizing]</fullName>
        <ecNumber evidence="2">2.6.1.16</ecNumber>
    </recommendedName>
</protein>
<dbReference type="GO" id="GO:0006487">
    <property type="term" value="P:protein N-linked glycosylation"/>
    <property type="evidence" value="ECO:0007669"/>
    <property type="project" value="TreeGrafter"/>
</dbReference>
<evidence type="ECO:0000313" key="5">
    <source>
        <dbReference type="Proteomes" id="UP000655208"/>
    </source>
</evidence>
<dbReference type="GO" id="GO:0006002">
    <property type="term" value="P:fructose 6-phosphate metabolic process"/>
    <property type="evidence" value="ECO:0007669"/>
    <property type="project" value="TreeGrafter"/>
</dbReference>
<accession>A0A917SUT4</accession>
<dbReference type="GO" id="GO:0006047">
    <property type="term" value="P:UDP-N-acetylglucosamine metabolic process"/>
    <property type="evidence" value="ECO:0007669"/>
    <property type="project" value="TreeGrafter"/>
</dbReference>
<reference evidence="4" key="2">
    <citation type="submission" date="2020-09" db="EMBL/GenBank/DDBJ databases">
        <authorList>
            <person name="Sun Q."/>
            <person name="Zhou Y."/>
        </authorList>
    </citation>
    <scope>NUCLEOTIDE SEQUENCE</scope>
    <source>
        <strain evidence="4">CGMCC 4.7308</strain>
    </source>
</reference>
<dbReference type="Proteomes" id="UP000655208">
    <property type="component" value="Unassembled WGS sequence"/>
</dbReference>
<evidence type="ECO:0000256" key="1">
    <source>
        <dbReference type="ARBA" id="ARBA00001031"/>
    </source>
</evidence>
<dbReference type="EC" id="2.6.1.16" evidence="2"/>
<dbReference type="AlphaFoldDB" id="A0A917SUT4"/>
<proteinExistence type="predicted"/>
<dbReference type="PANTHER" id="PTHR10937">
    <property type="entry name" value="GLUCOSAMINE--FRUCTOSE-6-PHOSPHATE AMINOTRANSFERASE, ISOMERIZING"/>
    <property type="match status" value="1"/>
</dbReference>
<dbReference type="GO" id="GO:0005829">
    <property type="term" value="C:cytosol"/>
    <property type="evidence" value="ECO:0007669"/>
    <property type="project" value="TreeGrafter"/>
</dbReference>
<reference evidence="4" key="1">
    <citation type="journal article" date="2014" name="Int. J. Syst. Evol. Microbiol.">
        <title>Complete genome sequence of Corynebacterium casei LMG S-19264T (=DSM 44701T), isolated from a smear-ripened cheese.</title>
        <authorList>
            <consortium name="US DOE Joint Genome Institute (JGI-PGF)"/>
            <person name="Walter F."/>
            <person name="Albersmeier A."/>
            <person name="Kalinowski J."/>
            <person name="Ruckert C."/>
        </authorList>
    </citation>
    <scope>NUCLEOTIDE SEQUENCE</scope>
    <source>
        <strain evidence="4">CGMCC 4.7308</strain>
    </source>
</reference>
<dbReference type="GO" id="GO:0097367">
    <property type="term" value="F:carbohydrate derivative binding"/>
    <property type="evidence" value="ECO:0007669"/>
    <property type="project" value="InterPro"/>
</dbReference>
<evidence type="ECO:0000256" key="3">
    <source>
        <dbReference type="ARBA" id="ARBA00016090"/>
    </source>
</evidence>
<dbReference type="InterPro" id="IPR046348">
    <property type="entry name" value="SIS_dom_sf"/>
</dbReference>
<keyword evidence="5" id="KW-1185">Reference proteome</keyword>
<evidence type="ECO:0000313" key="4">
    <source>
        <dbReference type="EMBL" id="GGL97539.1"/>
    </source>
</evidence>
<comment type="catalytic activity">
    <reaction evidence="1">
        <text>D-fructose 6-phosphate + L-glutamine = D-glucosamine 6-phosphate + L-glutamate</text>
        <dbReference type="Rhea" id="RHEA:13237"/>
        <dbReference type="ChEBI" id="CHEBI:29985"/>
        <dbReference type="ChEBI" id="CHEBI:58359"/>
        <dbReference type="ChEBI" id="CHEBI:58725"/>
        <dbReference type="ChEBI" id="CHEBI:61527"/>
        <dbReference type="EC" id="2.6.1.16"/>
    </reaction>
</comment>
<name>A0A917SUT4_9ACTN</name>